<dbReference type="Gene3D" id="3.40.50.11290">
    <property type="match status" value="1"/>
</dbReference>
<dbReference type="Pfam" id="PF04168">
    <property type="entry name" value="Alpha-E"/>
    <property type="match status" value="1"/>
</dbReference>
<protein>
    <submittedName>
        <fullName evidence="3">Uncharacterized protein</fullName>
    </submittedName>
</protein>
<dbReference type="PANTHER" id="PTHR34595">
    <property type="entry name" value="BLR5612 PROTEIN"/>
    <property type="match status" value="1"/>
</dbReference>
<dbReference type="Proteomes" id="UP000249185">
    <property type="component" value="Unassembled WGS sequence"/>
</dbReference>
<evidence type="ECO:0000259" key="1">
    <source>
        <dbReference type="Pfam" id="PF04168"/>
    </source>
</evidence>
<organism evidence="3 4">
    <name type="scientific">Rhodovulum sulfidophilum</name>
    <name type="common">Rhodobacter sulfidophilus</name>
    <dbReference type="NCBI Taxonomy" id="35806"/>
    <lineage>
        <taxon>Bacteria</taxon>
        <taxon>Pseudomonadati</taxon>
        <taxon>Pseudomonadota</taxon>
        <taxon>Alphaproteobacteria</taxon>
        <taxon>Rhodobacterales</taxon>
        <taxon>Paracoccaceae</taxon>
        <taxon>Rhodovulum</taxon>
    </lineage>
</organism>
<dbReference type="InterPro" id="IPR025841">
    <property type="entry name" value="CP_ATPgrasp_2"/>
</dbReference>
<proteinExistence type="predicted"/>
<feature type="domain" description="Circularly permuted ATP-grasp type 2" evidence="2">
    <location>
        <begin position="93"/>
        <end position="469"/>
    </location>
</feature>
<dbReference type="PANTHER" id="PTHR34595:SF2">
    <property type="entry name" value="BLR2978 PROTEIN"/>
    <property type="match status" value="1"/>
</dbReference>
<dbReference type="InterPro" id="IPR051680">
    <property type="entry name" value="ATP-dep_Glu-Cys_Ligase-2"/>
</dbReference>
<evidence type="ECO:0000313" key="4">
    <source>
        <dbReference type="Proteomes" id="UP000249185"/>
    </source>
</evidence>
<name>A0A2W5N129_RHOSU</name>
<dbReference type="InterPro" id="IPR007296">
    <property type="entry name" value="DUF403"/>
</dbReference>
<sequence length="799" mass="87293">MQPRNAVATDELVNRLLATYHPLPGVADELLDQSGRIRPVWGQFLGHLAAMGPEDLAGRFARGDQYLRDAGVFFRQYGEDNSTERAWPLSHVPVLIEESEWNTIADGLIQRADLLEAVVADLYGANRLVSTGQLPASLIARSPEWLRPLVGVPPRSGHYLHFLAFELGRGPDGTWWVLGDRTQAPSGAGFALENRMATARVFSELYAEANAYRLAGFFREFRDALHGLCADRDPRVAILTPGQLNDTYFEHAYIARYLGFMLLEGEDLTVEQGRVMVRTVAGLVPVNVLWRRLDAAFADPLELNSSSRIGTPGLVSAVRRGNVSLVNALGSGILETRALLAFLPRISMALRGEALRIPNIATWWCGQPVERAHVRANAARMMIGAALSTRLPFDIESSTMLGGQGRGPEEIDAWIEAEAAGLVGQEAVTLSTTPAHVDGALVPRPMSLRAFLVRTERGWRVMPGGFARIGRTPDPTAIAMQRGGSAADVWIVSPAPVQSISMLSENVGAQSRAKQGALPSRAADNLFWLGRYVERAEGMTRLLRAHHIRLAETGDPEAPLIRYLDQHLRDVGCDPAEEIPEGLRATLGMATTSASHVRDRFSNDGWMALSDLSRTARKMVGTARPGDDCARAMGVLLRKITGFSGLVHENLYRFTGWRFLAIGRALERSIEMAGLLAWLADPEAPEGALDMAVEIGDSVMTHRRRYAVATTRATVIDLLALDGMNPRAVLYQMGEIRDQVALLPGAETGGQLSPLSREVLRAHVEIATQLPETLDTEALLGFRARLGTLSDLISDTYLK</sequence>
<dbReference type="EMBL" id="QFPW01000030">
    <property type="protein sequence ID" value="PZQ46129.1"/>
    <property type="molecule type" value="Genomic_DNA"/>
</dbReference>
<dbReference type="SUPFAM" id="SSF56059">
    <property type="entry name" value="Glutathione synthetase ATP-binding domain-like"/>
    <property type="match status" value="1"/>
</dbReference>
<dbReference type="AlphaFoldDB" id="A0A2W5N129"/>
<accession>A0A2W5N129</accession>
<evidence type="ECO:0000313" key="3">
    <source>
        <dbReference type="EMBL" id="PZQ46129.1"/>
    </source>
</evidence>
<dbReference type="Pfam" id="PF14403">
    <property type="entry name" value="CP_ATPgrasp_2"/>
    <property type="match status" value="1"/>
</dbReference>
<comment type="caution">
    <text evidence="3">The sequence shown here is derived from an EMBL/GenBank/DDBJ whole genome shotgun (WGS) entry which is preliminary data.</text>
</comment>
<feature type="domain" description="DUF403" evidence="1">
    <location>
        <begin position="518"/>
        <end position="798"/>
    </location>
</feature>
<gene>
    <name evidence="3" type="ORF">DI556_21095</name>
</gene>
<reference evidence="3 4" key="1">
    <citation type="submission" date="2017-08" db="EMBL/GenBank/DDBJ databases">
        <title>Infants hospitalized years apart are colonized by the same room-sourced microbial strains.</title>
        <authorList>
            <person name="Brooks B."/>
            <person name="Olm M.R."/>
            <person name="Firek B.A."/>
            <person name="Baker R."/>
            <person name="Thomas B.C."/>
            <person name="Morowitz M.J."/>
            <person name="Banfield J.F."/>
        </authorList>
    </citation>
    <scope>NUCLEOTIDE SEQUENCE [LARGE SCALE GENOMIC DNA]</scope>
    <source>
        <strain evidence="3">S2_005_002_R2_34</strain>
    </source>
</reference>
<evidence type="ECO:0000259" key="2">
    <source>
        <dbReference type="Pfam" id="PF14403"/>
    </source>
</evidence>